<reference evidence="2" key="1">
    <citation type="submission" date="2020-03" db="EMBL/GenBank/DDBJ databases">
        <authorList>
            <person name="He L."/>
        </authorList>
    </citation>
    <scope>NUCLEOTIDE SEQUENCE</scope>
    <source>
        <strain evidence="2">CkLH20</strain>
    </source>
</reference>
<dbReference type="SUPFAM" id="SSF55811">
    <property type="entry name" value="Nudix"/>
    <property type="match status" value="1"/>
</dbReference>
<dbReference type="GO" id="GO:0044715">
    <property type="term" value="F:8-oxo-dGDP phosphatase activity"/>
    <property type="evidence" value="ECO:0007669"/>
    <property type="project" value="TreeGrafter"/>
</dbReference>
<dbReference type="Gene3D" id="3.90.79.10">
    <property type="entry name" value="Nucleoside Triphosphate Pyrophosphohydrolase"/>
    <property type="match status" value="1"/>
</dbReference>
<dbReference type="CDD" id="cd03676">
    <property type="entry name" value="NUDIX_Tnr3_like"/>
    <property type="match status" value="1"/>
</dbReference>
<dbReference type="AlphaFoldDB" id="A0A9P6HZP9"/>
<dbReference type="PANTHER" id="PTHR13622">
    <property type="entry name" value="THIAMIN PYROPHOSPHOKINASE"/>
    <property type="match status" value="1"/>
</dbReference>
<keyword evidence="3" id="KW-1185">Reference proteome</keyword>
<gene>
    <name evidence="2" type="ORF">CkaCkLH20_13305</name>
</gene>
<accession>A0A9P6HZP9</accession>
<dbReference type="InterPro" id="IPR000086">
    <property type="entry name" value="NUDIX_hydrolase_dom"/>
</dbReference>
<dbReference type="PROSITE" id="PS51462">
    <property type="entry name" value="NUDIX"/>
    <property type="match status" value="1"/>
</dbReference>
<dbReference type="InterPro" id="IPR031804">
    <property type="entry name" value="DUF4743"/>
</dbReference>
<comment type="caution">
    <text evidence="2">The sequence shown here is derived from an EMBL/GenBank/DDBJ whole genome shotgun (WGS) entry which is preliminary data.</text>
</comment>
<dbReference type="EMBL" id="JAATWM020000089">
    <property type="protein sequence ID" value="KAF9869215.1"/>
    <property type="molecule type" value="Genomic_DNA"/>
</dbReference>
<dbReference type="OrthoDB" id="10261522at2759"/>
<feature type="domain" description="Nudix hydrolase" evidence="1">
    <location>
        <begin position="141"/>
        <end position="289"/>
    </location>
</feature>
<organism evidence="2 3">
    <name type="scientific">Colletotrichum karsti</name>
    <dbReference type="NCBI Taxonomy" id="1095194"/>
    <lineage>
        <taxon>Eukaryota</taxon>
        <taxon>Fungi</taxon>
        <taxon>Dikarya</taxon>
        <taxon>Ascomycota</taxon>
        <taxon>Pezizomycotina</taxon>
        <taxon>Sordariomycetes</taxon>
        <taxon>Hypocreomycetidae</taxon>
        <taxon>Glomerellales</taxon>
        <taxon>Glomerellaceae</taxon>
        <taxon>Colletotrichum</taxon>
        <taxon>Colletotrichum boninense species complex</taxon>
    </lineage>
</organism>
<evidence type="ECO:0000313" key="3">
    <source>
        <dbReference type="Proteomes" id="UP000781932"/>
    </source>
</evidence>
<reference evidence="2" key="2">
    <citation type="submission" date="2020-11" db="EMBL/GenBank/DDBJ databases">
        <title>Whole genome sequencing of Colletotrichum sp.</title>
        <authorList>
            <person name="Li H."/>
        </authorList>
    </citation>
    <scope>NUCLEOTIDE SEQUENCE</scope>
    <source>
        <strain evidence="2">CkLH20</strain>
    </source>
</reference>
<dbReference type="PANTHER" id="PTHR13622:SF8">
    <property type="entry name" value="THIAMIN PYROPHOSPHOKINASE 1"/>
    <property type="match status" value="1"/>
</dbReference>
<evidence type="ECO:0000259" key="1">
    <source>
        <dbReference type="PROSITE" id="PS51462"/>
    </source>
</evidence>
<dbReference type="Pfam" id="PF15916">
    <property type="entry name" value="DUF4743"/>
    <property type="match status" value="1"/>
</dbReference>
<sequence length="335" mass="37804">MASFSNIELIRQVDSYPYEQDTARYAETDGSMYTLVWKDEKGDVPLGYVLPRVVEKLAEAPANVRGDVQINPITRTVSAFQAPTLEGRSKLAADLFDFWRINDVFPILRGWRDELWPVYGRNRELLINMERAASGLFGVMRYGVHMTAFVRCPSASHGVKIWVPRRSPTKSTFPGMLDNTVAGGLMTGEDPFECVIREADEEASLPDPLVRSRARHVGGVTYIYITKAEAGEVGLIYPEVQWIYDLELPEDVVPQPKDGEVAEFDLCTVEQVQQSLARGEWKPNCALVMIDFFIRHGILTKQNEPEYDHILRRIHRVLPFPGPHNEDPSLGAIDG</sequence>
<dbReference type="FunFam" id="3.90.79.10:FF:000019">
    <property type="entry name" value="Thiamin pyrophosphokinase, putative"/>
    <property type="match status" value="1"/>
</dbReference>
<dbReference type="InterPro" id="IPR015797">
    <property type="entry name" value="NUDIX_hydrolase-like_dom_sf"/>
</dbReference>
<dbReference type="Proteomes" id="UP000781932">
    <property type="component" value="Unassembled WGS sequence"/>
</dbReference>
<dbReference type="RefSeq" id="XP_038738676.1">
    <property type="nucleotide sequence ID" value="XM_038896015.1"/>
</dbReference>
<evidence type="ECO:0000313" key="2">
    <source>
        <dbReference type="EMBL" id="KAF9869215.1"/>
    </source>
</evidence>
<proteinExistence type="predicted"/>
<dbReference type="Pfam" id="PF00293">
    <property type="entry name" value="NUDIX"/>
    <property type="match status" value="1"/>
</dbReference>
<protein>
    <submittedName>
        <fullName evidence="2">Thiamine pyrophosphokinase-related protein</fullName>
    </submittedName>
</protein>
<name>A0A9P6HZP9_9PEZI</name>
<dbReference type="GeneID" id="62169089"/>